<sequence length="378" mass="40456">MSPITNARVLFNSVPDGALFLPSHTVHPFYAPLCSGYPVPGETTVYDTSQTIDLETAPLNGGFLLKTLVLSVDPYFRVIMRKTEGNANMTLLSQHSYSAHRCSGFGIAVVLRSENPDVGVGKHVYGFTIAHQEYSVVPALGALQIMEKHPNLPWSAYLGAAGMPGQTAYIGWKEFVNPKAGEVVFVTTGAGAVGSMVIQLAKQAGLKVIASAGSEEKVKFMQSIGADVAFNYKTTDTRAVLAKEGPIDIYWDNVGGEILDAALEFSAVHARFLQCGAISEYNSGLQAPKNFHLIGERALHIHGVIMAHLPLAKYLPEFYATIPAKLASGELKYAEERTYGLEKMGGCDIGGAEGDEQGEGGGSGGRGIVLRYPLNSMR</sequence>
<dbReference type="Gene3D" id="3.40.50.720">
    <property type="entry name" value="NAD(P)-binding Rossmann-like Domain"/>
    <property type="match status" value="1"/>
</dbReference>
<reference evidence="4" key="1">
    <citation type="submission" date="2020-05" db="EMBL/GenBank/DDBJ databases">
        <title>Mycena genomes resolve the evolution of fungal bioluminescence.</title>
        <authorList>
            <person name="Tsai I.J."/>
        </authorList>
    </citation>
    <scope>NUCLEOTIDE SEQUENCE</scope>
    <source>
        <strain evidence="4">CCC161011</strain>
    </source>
</reference>
<evidence type="ECO:0000313" key="4">
    <source>
        <dbReference type="EMBL" id="KAF7333731.1"/>
    </source>
</evidence>
<dbReference type="GO" id="GO:0016628">
    <property type="term" value="F:oxidoreductase activity, acting on the CH-CH group of donors, NAD or NADP as acceptor"/>
    <property type="evidence" value="ECO:0007669"/>
    <property type="project" value="InterPro"/>
</dbReference>
<dbReference type="PANTHER" id="PTHR43205:SF7">
    <property type="entry name" value="PROSTAGLANDIN REDUCTASE 1"/>
    <property type="match status" value="1"/>
</dbReference>
<dbReference type="InterPro" id="IPR036291">
    <property type="entry name" value="NAD(P)-bd_dom_sf"/>
</dbReference>
<evidence type="ECO:0000259" key="2">
    <source>
        <dbReference type="Pfam" id="PF00107"/>
    </source>
</evidence>
<organism evidence="4 5">
    <name type="scientific">Mycena venus</name>
    <dbReference type="NCBI Taxonomy" id="2733690"/>
    <lineage>
        <taxon>Eukaryota</taxon>
        <taxon>Fungi</taxon>
        <taxon>Dikarya</taxon>
        <taxon>Basidiomycota</taxon>
        <taxon>Agaricomycotina</taxon>
        <taxon>Agaricomycetes</taxon>
        <taxon>Agaricomycetidae</taxon>
        <taxon>Agaricales</taxon>
        <taxon>Marasmiineae</taxon>
        <taxon>Mycenaceae</taxon>
        <taxon>Mycena</taxon>
    </lineage>
</organism>
<dbReference type="PANTHER" id="PTHR43205">
    <property type="entry name" value="PROSTAGLANDIN REDUCTASE"/>
    <property type="match status" value="1"/>
</dbReference>
<keyword evidence="5" id="KW-1185">Reference proteome</keyword>
<evidence type="ECO:0000313" key="5">
    <source>
        <dbReference type="Proteomes" id="UP000620124"/>
    </source>
</evidence>
<dbReference type="SUPFAM" id="SSF50129">
    <property type="entry name" value="GroES-like"/>
    <property type="match status" value="1"/>
</dbReference>
<keyword evidence="1" id="KW-0560">Oxidoreductase</keyword>
<evidence type="ECO:0000256" key="1">
    <source>
        <dbReference type="ARBA" id="ARBA00023002"/>
    </source>
</evidence>
<comment type="caution">
    <text evidence="4">The sequence shown here is derived from an EMBL/GenBank/DDBJ whole genome shotgun (WGS) entry which is preliminary data.</text>
</comment>
<dbReference type="InterPro" id="IPR011032">
    <property type="entry name" value="GroES-like_sf"/>
</dbReference>
<dbReference type="Pfam" id="PF00107">
    <property type="entry name" value="ADH_zinc_N"/>
    <property type="match status" value="1"/>
</dbReference>
<name>A0A8H7CEQ4_9AGAR</name>
<protein>
    <submittedName>
        <fullName evidence="4">NAD(P)-binding protein</fullName>
    </submittedName>
</protein>
<gene>
    <name evidence="4" type="ORF">MVEN_02329500</name>
</gene>
<dbReference type="InterPro" id="IPR045010">
    <property type="entry name" value="MDR_fam"/>
</dbReference>
<evidence type="ECO:0000259" key="3">
    <source>
        <dbReference type="Pfam" id="PF16884"/>
    </source>
</evidence>
<proteinExistence type="predicted"/>
<dbReference type="Proteomes" id="UP000620124">
    <property type="component" value="Unassembled WGS sequence"/>
</dbReference>
<dbReference type="CDD" id="cd05288">
    <property type="entry name" value="PGDH"/>
    <property type="match status" value="1"/>
</dbReference>
<feature type="domain" description="Oxidoreductase N-terminal" evidence="3">
    <location>
        <begin position="57"/>
        <end position="140"/>
    </location>
</feature>
<dbReference type="Gene3D" id="3.90.180.10">
    <property type="entry name" value="Medium-chain alcohol dehydrogenases, catalytic domain"/>
    <property type="match status" value="1"/>
</dbReference>
<dbReference type="Pfam" id="PF16884">
    <property type="entry name" value="ADH_N_2"/>
    <property type="match status" value="1"/>
</dbReference>
<dbReference type="SUPFAM" id="SSF51735">
    <property type="entry name" value="NAD(P)-binding Rossmann-fold domains"/>
    <property type="match status" value="1"/>
</dbReference>
<dbReference type="InterPro" id="IPR013149">
    <property type="entry name" value="ADH-like_C"/>
</dbReference>
<accession>A0A8H7CEQ4</accession>
<dbReference type="AlphaFoldDB" id="A0A8H7CEQ4"/>
<feature type="domain" description="Alcohol dehydrogenase-like C-terminal" evidence="2">
    <location>
        <begin position="192"/>
        <end position="308"/>
    </location>
</feature>
<dbReference type="EMBL" id="JACAZI010000028">
    <property type="protein sequence ID" value="KAF7333731.1"/>
    <property type="molecule type" value="Genomic_DNA"/>
</dbReference>
<dbReference type="OrthoDB" id="809632at2759"/>
<dbReference type="InterPro" id="IPR041694">
    <property type="entry name" value="ADH_N_2"/>
</dbReference>